<dbReference type="PANTHER" id="PTHR46696">
    <property type="entry name" value="P450, PUTATIVE (EUROFUNG)-RELATED"/>
    <property type="match status" value="1"/>
</dbReference>
<dbReference type="AlphaFoldDB" id="A0A164HBZ7"/>
<keyword evidence="10" id="KW-1185">Reference proteome</keyword>
<keyword evidence="4 8" id="KW-0479">Metal-binding</keyword>
<accession>A0A164HBZ7</accession>
<dbReference type="Proteomes" id="UP000076512">
    <property type="component" value="Unassembled WGS sequence"/>
</dbReference>
<dbReference type="InterPro" id="IPR002397">
    <property type="entry name" value="Cyt_P450_B"/>
</dbReference>
<dbReference type="GO" id="GO:0005506">
    <property type="term" value="F:iron ion binding"/>
    <property type="evidence" value="ECO:0007669"/>
    <property type="project" value="InterPro"/>
</dbReference>
<evidence type="ECO:0000313" key="10">
    <source>
        <dbReference type="Proteomes" id="UP000076512"/>
    </source>
</evidence>
<evidence type="ECO:0000256" key="3">
    <source>
        <dbReference type="ARBA" id="ARBA00022617"/>
    </source>
</evidence>
<reference evidence="9 10" key="1">
    <citation type="submission" date="2016-04" db="EMBL/GenBank/DDBJ databases">
        <authorList>
            <person name="Evans L.H."/>
            <person name="Alamgir A."/>
            <person name="Owens N."/>
            <person name="Weber N.D."/>
            <person name="Virtaneva K."/>
            <person name="Barbian K."/>
            <person name="Babar A."/>
            <person name="Rosenke K."/>
        </authorList>
    </citation>
    <scope>NUCLEOTIDE SEQUENCE [LARGE SCALE GENOMIC DNA]</scope>
    <source>
        <strain evidence="9 10">IFM 0406</strain>
    </source>
</reference>
<evidence type="ECO:0000256" key="4">
    <source>
        <dbReference type="ARBA" id="ARBA00022723"/>
    </source>
</evidence>
<organism evidence="9 10">
    <name type="scientific">Nocardia terpenica</name>
    <dbReference type="NCBI Taxonomy" id="455432"/>
    <lineage>
        <taxon>Bacteria</taxon>
        <taxon>Bacillati</taxon>
        <taxon>Actinomycetota</taxon>
        <taxon>Actinomycetes</taxon>
        <taxon>Mycobacteriales</taxon>
        <taxon>Nocardiaceae</taxon>
        <taxon>Nocardia</taxon>
    </lineage>
</organism>
<evidence type="ECO:0000313" key="9">
    <source>
        <dbReference type="EMBL" id="KZM68378.1"/>
    </source>
</evidence>
<dbReference type="GO" id="GO:0016705">
    <property type="term" value="F:oxidoreductase activity, acting on paired donors, with incorporation or reduction of molecular oxygen"/>
    <property type="evidence" value="ECO:0007669"/>
    <property type="project" value="InterPro"/>
</dbReference>
<evidence type="ECO:0000256" key="5">
    <source>
        <dbReference type="ARBA" id="ARBA00023002"/>
    </source>
</evidence>
<proteinExistence type="inferred from homology"/>
<dbReference type="STRING" id="455432.AWN90_10855"/>
<dbReference type="PANTHER" id="PTHR46696:SF1">
    <property type="entry name" value="CYTOCHROME P450 YJIB-RELATED"/>
    <property type="match status" value="1"/>
</dbReference>
<dbReference type="OrthoDB" id="142769at2"/>
<dbReference type="InterPro" id="IPR036396">
    <property type="entry name" value="Cyt_P450_sf"/>
</dbReference>
<gene>
    <name evidence="9" type="ORF">AWN90_10855</name>
</gene>
<dbReference type="EMBL" id="LWGR01000021">
    <property type="protein sequence ID" value="KZM68378.1"/>
    <property type="molecule type" value="Genomic_DNA"/>
</dbReference>
<sequence length="389" mass="43033">MKLWGLFDPAIRLDPYSRYRELGRRGRSLHDEAGAHLFLRYPDCAQLLRHSAFGHSPAGRSEREPTRSFLFLNPPEHTRLRRLVAAAFTPRTIEGLRPRIEHIVGELLDAAVTAEEVDLVSGFARPLPVTVICELLGIPDEDRSKFPGWSHDLAQAFDPDLDIHLPPGVLDRRDRAHRSFTEYFLALREQRSRRPGPDLISRLVAADGGMSGDTLRPDEFVATCELLLLAGHETTVNLIGNAIVELIRRPNLYAALRDRPSLVDAVVEETLRMHPSVQFVPRLALTSTTFAGHPIAEGDLVIALVAAANRDPEVFPDPDTFDLQRPAAHHLSFGAGPHYCLGAPLARLQTTIALTILLARGCVEAMGSPTYSDNNVLRGPATLPVRIRS</sequence>
<dbReference type="RefSeq" id="WP_067579922.1">
    <property type="nucleotide sequence ID" value="NZ_JABMCZ010000002.1"/>
</dbReference>
<dbReference type="InterPro" id="IPR001128">
    <property type="entry name" value="Cyt_P450"/>
</dbReference>
<dbReference type="SUPFAM" id="SSF48264">
    <property type="entry name" value="Cytochrome P450"/>
    <property type="match status" value="1"/>
</dbReference>
<evidence type="ECO:0000256" key="1">
    <source>
        <dbReference type="ARBA" id="ARBA00001971"/>
    </source>
</evidence>
<keyword evidence="7 8" id="KW-0503">Monooxygenase</keyword>
<dbReference type="CDD" id="cd20625">
    <property type="entry name" value="CYP164-like"/>
    <property type="match status" value="1"/>
</dbReference>
<dbReference type="GO" id="GO:0004497">
    <property type="term" value="F:monooxygenase activity"/>
    <property type="evidence" value="ECO:0007669"/>
    <property type="project" value="UniProtKB-KW"/>
</dbReference>
<dbReference type="PRINTS" id="PR00359">
    <property type="entry name" value="BP450"/>
</dbReference>
<evidence type="ECO:0000256" key="2">
    <source>
        <dbReference type="ARBA" id="ARBA00010617"/>
    </source>
</evidence>
<evidence type="ECO:0000256" key="7">
    <source>
        <dbReference type="ARBA" id="ARBA00023033"/>
    </source>
</evidence>
<protein>
    <recommendedName>
        <fullName evidence="11">Cytochrome P450</fullName>
    </recommendedName>
</protein>
<dbReference type="PRINTS" id="PR00385">
    <property type="entry name" value="P450"/>
</dbReference>
<evidence type="ECO:0008006" key="11">
    <source>
        <dbReference type="Google" id="ProtNLM"/>
    </source>
</evidence>
<evidence type="ECO:0000256" key="6">
    <source>
        <dbReference type="ARBA" id="ARBA00023004"/>
    </source>
</evidence>
<keyword evidence="5 8" id="KW-0560">Oxidoreductase</keyword>
<dbReference type="InterPro" id="IPR017972">
    <property type="entry name" value="Cyt_P450_CS"/>
</dbReference>
<dbReference type="GO" id="GO:0020037">
    <property type="term" value="F:heme binding"/>
    <property type="evidence" value="ECO:0007669"/>
    <property type="project" value="InterPro"/>
</dbReference>
<comment type="caution">
    <text evidence="9">The sequence shown here is derived from an EMBL/GenBank/DDBJ whole genome shotgun (WGS) entry which is preliminary data.</text>
</comment>
<dbReference type="PROSITE" id="PS00086">
    <property type="entry name" value="CYTOCHROME_P450"/>
    <property type="match status" value="1"/>
</dbReference>
<name>A0A164HBZ7_9NOCA</name>
<dbReference type="Pfam" id="PF00067">
    <property type="entry name" value="p450"/>
    <property type="match status" value="1"/>
</dbReference>
<dbReference type="FunFam" id="1.10.630.10:FF:000018">
    <property type="entry name" value="Cytochrome P450 monooxygenase"/>
    <property type="match status" value="1"/>
</dbReference>
<dbReference type="Gene3D" id="1.10.630.10">
    <property type="entry name" value="Cytochrome P450"/>
    <property type="match status" value="1"/>
</dbReference>
<keyword evidence="6 8" id="KW-0408">Iron</keyword>
<keyword evidence="3 8" id="KW-0349">Heme</keyword>
<comment type="similarity">
    <text evidence="2 8">Belongs to the cytochrome P450 family.</text>
</comment>
<evidence type="ECO:0000256" key="8">
    <source>
        <dbReference type="RuleBase" id="RU000461"/>
    </source>
</evidence>
<comment type="cofactor">
    <cofactor evidence="1">
        <name>heme</name>
        <dbReference type="ChEBI" id="CHEBI:30413"/>
    </cofactor>
</comment>